<evidence type="ECO:0000256" key="1">
    <source>
        <dbReference type="ARBA" id="ARBA00004651"/>
    </source>
</evidence>
<feature type="transmembrane region" description="Helical" evidence="6">
    <location>
        <begin position="393"/>
        <end position="411"/>
    </location>
</feature>
<organism evidence="7 8">
    <name type="scientific">Filimonas lacunae</name>
    <dbReference type="NCBI Taxonomy" id="477680"/>
    <lineage>
        <taxon>Bacteria</taxon>
        <taxon>Pseudomonadati</taxon>
        <taxon>Bacteroidota</taxon>
        <taxon>Chitinophagia</taxon>
        <taxon>Chitinophagales</taxon>
        <taxon>Chitinophagaceae</taxon>
        <taxon>Filimonas</taxon>
    </lineage>
</organism>
<sequence length="480" mass="54730">MIKRLDKLIIRAFVGPFFATFLISLFVLVMQFFWLYIDDLVGKGLDLFTILKLIGYVAAFNVPMALPLALLLSSIMTFGNLGETFELVAIKSAGIPLVRFMRPLLLVTIGLSGIAFLFANNVIPVVNLKLNALKYDIIVTKPAFDIKEGVFYDKIDGFVIKIGKKEKDDSTIRNVIIYEKAYNLQDRMLVSESGIMRVTPDKKFLEFVLQNGWRYEENGPHNSLSTEFIRLGFKEYKKVMDLSSFKINKTEDSLFKYDPKMLSVRQLTISIDSLNKGFNIFYDRAKRETSAYLTFARFGDSSWKRFKFPVVKKAKSFDAFVADSISSQVTERAVSQINMITSNINQIAVDYSTKRQVLRKHWIEWNRKFTLSVGCLVLFMIGAPLGSIIRKGGLGMPLIFAIIFFVVFYILNTMGEKFAKEGVTSPGVGMWLSTFVLIPIGLFLTVKAMRDSQLFNKEAYFRIFKKLKKLAKKTKEEKLG</sequence>
<keyword evidence="2" id="KW-1003">Cell membrane</keyword>
<feature type="transmembrane region" description="Helical" evidence="6">
    <location>
        <begin position="12"/>
        <end position="34"/>
    </location>
</feature>
<feature type="transmembrane region" description="Helical" evidence="6">
    <location>
        <begin position="100"/>
        <end position="119"/>
    </location>
</feature>
<evidence type="ECO:0000256" key="5">
    <source>
        <dbReference type="ARBA" id="ARBA00023136"/>
    </source>
</evidence>
<keyword evidence="3 6" id="KW-0812">Transmembrane</keyword>
<evidence type="ECO:0000256" key="3">
    <source>
        <dbReference type="ARBA" id="ARBA00022692"/>
    </source>
</evidence>
<dbReference type="PANTHER" id="PTHR33529:SF6">
    <property type="entry name" value="YJGP_YJGQ FAMILY PERMEASE"/>
    <property type="match status" value="1"/>
</dbReference>
<evidence type="ECO:0000256" key="6">
    <source>
        <dbReference type="SAM" id="Phobius"/>
    </source>
</evidence>
<evidence type="ECO:0000256" key="2">
    <source>
        <dbReference type="ARBA" id="ARBA00022475"/>
    </source>
</evidence>
<gene>
    <name evidence="7" type="ORF">SAMN05421788_104333</name>
</gene>
<comment type="subcellular location">
    <subcellularLocation>
        <location evidence="1">Cell membrane</location>
        <topology evidence="1">Multi-pass membrane protein</topology>
    </subcellularLocation>
</comment>
<dbReference type="OrthoDB" id="1096108at2"/>
<keyword evidence="8" id="KW-1185">Reference proteome</keyword>
<feature type="transmembrane region" description="Helical" evidence="6">
    <location>
        <begin position="54"/>
        <end position="79"/>
    </location>
</feature>
<dbReference type="GO" id="GO:0043190">
    <property type="term" value="C:ATP-binding cassette (ABC) transporter complex"/>
    <property type="evidence" value="ECO:0007669"/>
    <property type="project" value="TreeGrafter"/>
</dbReference>
<dbReference type="PANTHER" id="PTHR33529">
    <property type="entry name" value="SLR0882 PROTEIN-RELATED"/>
    <property type="match status" value="1"/>
</dbReference>
<protein>
    <submittedName>
        <fullName evidence="7">Lipopolysaccharide export system permease protein</fullName>
    </submittedName>
</protein>
<reference evidence="8" key="1">
    <citation type="submission" date="2017-01" db="EMBL/GenBank/DDBJ databases">
        <authorList>
            <person name="Varghese N."/>
            <person name="Submissions S."/>
        </authorList>
    </citation>
    <scope>NUCLEOTIDE SEQUENCE [LARGE SCALE GENOMIC DNA]</scope>
    <source>
        <strain evidence="8">DSM 21054</strain>
    </source>
</reference>
<dbReference type="Proteomes" id="UP000186917">
    <property type="component" value="Unassembled WGS sequence"/>
</dbReference>
<feature type="transmembrane region" description="Helical" evidence="6">
    <location>
        <begin position="369"/>
        <end position="386"/>
    </location>
</feature>
<proteinExistence type="predicted"/>
<accession>A0A1N7Q3T2</accession>
<keyword evidence="5 6" id="KW-0472">Membrane</keyword>
<dbReference type="InterPro" id="IPR005495">
    <property type="entry name" value="LptG/LptF_permease"/>
</dbReference>
<dbReference type="GO" id="GO:0015920">
    <property type="term" value="P:lipopolysaccharide transport"/>
    <property type="evidence" value="ECO:0007669"/>
    <property type="project" value="TreeGrafter"/>
</dbReference>
<evidence type="ECO:0000313" key="8">
    <source>
        <dbReference type="Proteomes" id="UP000186917"/>
    </source>
</evidence>
<dbReference type="Pfam" id="PF03739">
    <property type="entry name" value="LptF_LptG"/>
    <property type="match status" value="1"/>
</dbReference>
<dbReference type="AlphaFoldDB" id="A0A1N7Q3T2"/>
<dbReference type="RefSeq" id="WP_084206267.1">
    <property type="nucleotide sequence ID" value="NZ_AP017422.1"/>
</dbReference>
<dbReference type="STRING" id="477680.SAMN05421788_104333"/>
<dbReference type="EMBL" id="FTOR01000004">
    <property type="protein sequence ID" value="SIT17369.1"/>
    <property type="molecule type" value="Genomic_DNA"/>
</dbReference>
<evidence type="ECO:0000256" key="4">
    <source>
        <dbReference type="ARBA" id="ARBA00022989"/>
    </source>
</evidence>
<feature type="transmembrane region" description="Helical" evidence="6">
    <location>
        <begin position="431"/>
        <end position="449"/>
    </location>
</feature>
<keyword evidence="4 6" id="KW-1133">Transmembrane helix</keyword>
<evidence type="ECO:0000313" key="7">
    <source>
        <dbReference type="EMBL" id="SIT17369.1"/>
    </source>
</evidence>
<name>A0A1N7Q3T2_9BACT</name>